<feature type="compositionally biased region" description="Low complexity" evidence="1">
    <location>
        <begin position="52"/>
        <end position="64"/>
    </location>
</feature>
<dbReference type="AlphaFoldDB" id="A0A0B7BRR9"/>
<proteinExistence type="predicted"/>
<protein>
    <submittedName>
        <fullName evidence="2">Uncharacterized protein</fullName>
    </submittedName>
</protein>
<feature type="region of interest" description="Disordered" evidence="1">
    <location>
        <begin position="52"/>
        <end position="87"/>
    </location>
</feature>
<evidence type="ECO:0000256" key="1">
    <source>
        <dbReference type="SAM" id="MobiDB-lite"/>
    </source>
</evidence>
<sequence length="87" mass="9820">MQVFIEKWHPNIAIVNQRINSFDDDVFGHFRKILKNRTKQSTLDKFFKKTSAGESSVNVGESSGINQSPEVTLLDDVMEGDSSSDEK</sequence>
<gene>
    <name evidence="2" type="primary">ORF205140</name>
    <name evidence="3" type="synonym">ORF205157</name>
    <name evidence="4" type="synonym">ORF205168</name>
</gene>
<feature type="compositionally biased region" description="Acidic residues" evidence="1">
    <location>
        <begin position="76"/>
        <end position="87"/>
    </location>
</feature>
<name>A0A0B7BRR9_9EUPU</name>
<dbReference type="EMBL" id="HACG01048186">
    <property type="protein sequence ID" value="CEK95051.1"/>
    <property type="molecule type" value="Transcribed_RNA"/>
</dbReference>
<dbReference type="EMBL" id="HACG01048189">
    <property type="protein sequence ID" value="CEK95054.1"/>
    <property type="molecule type" value="Transcribed_RNA"/>
</dbReference>
<dbReference type="EMBL" id="HACG01048191">
    <property type="protein sequence ID" value="CEK95056.1"/>
    <property type="molecule type" value="Transcribed_RNA"/>
</dbReference>
<accession>A0A0B7BRR9</accession>
<evidence type="ECO:0000313" key="2">
    <source>
        <dbReference type="EMBL" id="CEK95051.1"/>
    </source>
</evidence>
<evidence type="ECO:0000313" key="3">
    <source>
        <dbReference type="EMBL" id="CEK95054.1"/>
    </source>
</evidence>
<evidence type="ECO:0000313" key="4">
    <source>
        <dbReference type="EMBL" id="CEK95056.1"/>
    </source>
</evidence>
<organism evidence="2">
    <name type="scientific">Arion vulgaris</name>
    <dbReference type="NCBI Taxonomy" id="1028688"/>
    <lineage>
        <taxon>Eukaryota</taxon>
        <taxon>Metazoa</taxon>
        <taxon>Spiralia</taxon>
        <taxon>Lophotrochozoa</taxon>
        <taxon>Mollusca</taxon>
        <taxon>Gastropoda</taxon>
        <taxon>Heterobranchia</taxon>
        <taxon>Euthyneura</taxon>
        <taxon>Panpulmonata</taxon>
        <taxon>Eupulmonata</taxon>
        <taxon>Stylommatophora</taxon>
        <taxon>Helicina</taxon>
        <taxon>Arionoidea</taxon>
        <taxon>Arionidae</taxon>
        <taxon>Arion</taxon>
    </lineage>
</organism>
<reference evidence="2" key="1">
    <citation type="submission" date="2014-12" db="EMBL/GenBank/DDBJ databases">
        <title>Insight into the proteome of Arion vulgaris.</title>
        <authorList>
            <person name="Aradska J."/>
            <person name="Bulat T."/>
            <person name="Smidak R."/>
            <person name="Sarate P."/>
            <person name="Gangsoo J."/>
            <person name="Sialana F."/>
            <person name="Bilban M."/>
            <person name="Lubec G."/>
        </authorList>
    </citation>
    <scope>NUCLEOTIDE SEQUENCE</scope>
    <source>
        <tissue evidence="2">Skin</tissue>
    </source>
</reference>